<comment type="similarity">
    <text evidence="2">Belongs to the bacterial sugar transferase family.</text>
</comment>
<feature type="transmembrane region" description="Helical" evidence="7">
    <location>
        <begin position="133"/>
        <end position="150"/>
    </location>
</feature>
<dbReference type="Proteomes" id="UP000033956">
    <property type="component" value="Unassembled WGS sequence"/>
</dbReference>
<keyword evidence="3 9" id="KW-0808">Transferase</keyword>
<dbReference type="EC" id="2.-.-.-" evidence="9"/>
<feature type="transmembrane region" description="Helical" evidence="7">
    <location>
        <begin position="330"/>
        <end position="354"/>
    </location>
</feature>
<keyword evidence="6 7" id="KW-0472">Membrane</keyword>
<proteinExistence type="inferred from homology"/>
<dbReference type="STRING" id="92835.RS81_02738"/>
<dbReference type="GO" id="GO:0016780">
    <property type="term" value="F:phosphotransferase activity, for other substituted phosphate groups"/>
    <property type="evidence" value="ECO:0007669"/>
    <property type="project" value="TreeGrafter"/>
</dbReference>
<dbReference type="AlphaFoldDB" id="A0A0M2GXJ9"/>
<keyword evidence="5 7" id="KW-1133">Transmembrane helix</keyword>
<protein>
    <submittedName>
        <fullName evidence="9">Sugar transferase EpsL</fullName>
        <ecNumber evidence="9">2.-.-.-</ecNumber>
    </submittedName>
</protein>
<evidence type="ECO:0000259" key="8">
    <source>
        <dbReference type="Pfam" id="PF02397"/>
    </source>
</evidence>
<dbReference type="PATRIC" id="fig|92835.4.peg.2774"/>
<dbReference type="PANTHER" id="PTHR30576">
    <property type="entry name" value="COLANIC BIOSYNTHESIS UDP-GLUCOSE LIPID CARRIER TRANSFERASE"/>
    <property type="match status" value="1"/>
</dbReference>
<keyword evidence="10" id="KW-1185">Reference proteome</keyword>
<comment type="caution">
    <text evidence="9">The sequence shown here is derived from an EMBL/GenBank/DDBJ whole genome shotgun (WGS) entry which is preliminary data.</text>
</comment>
<dbReference type="PANTHER" id="PTHR30576:SF10">
    <property type="entry name" value="SLL5057 PROTEIN"/>
    <property type="match status" value="1"/>
</dbReference>
<accession>A0A0M2GXJ9</accession>
<evidence type="ECO:0000256" key="4">
    <source>
        <dbReference type="ARBA" id="ARBA00022692"/>
    </source>
</evidence>
<dbReference type="OrthoDB" id="9808602at2"/>
<name>A0A0M2GXJ9_9MICO</name>
<organism evidence="9 10">
    <name type="scientific">Microbacterium terrae</name>
    <dbReference type="NCBI Taxonomy" id="69369"/>
    <lineage>
        <taxon>Bacteria</taxon>
        <taxon>Bacillati</taxon>
        <taxon>Actinomycetota</taxon>
        <taxon>Actinomycetes</taxon>
        <taxon>Micrococcales</taxon>
        <taxon>Microbacteriaceae</taxon>
        <taxon>Microbacterium</taxon>
    </lineage>
</organism>
<evidence type="ECO:0000256" key="5">
    <source>
        <dbReference type="ARBA" id="ARBA00022989"/>
    </source>
</evidence>
<dbReference type="GO" id="GO:0016020">
    <property type="term" value="C:membrane"/>
    <property type="evidence" value="ECO:0007669"/>
    <property type="project" value="UniProtKB-SubCell"/>
</dbReference>
<comment type="subcellular location">
    <subcellularLocation>
        <location evidence="1">Membrane</location>
        <topology evidence="1">Multi-pass membrane protein</topology>
    </subcellularLocation>
</comment>
<evidence type="ECO:0000313" key="10">
    <source>
        <dbReference type="Proteomes" id="UP000033956"/>
    </source>
</evidence>
<dbReference type="InterPro" id="IPR003362">
    <property type="entry name" value="Bact_transf"/>
</dbReference>
<evidence type="ECO:0000256" key="1">
    <source>
        <dbReference type="ARBA" id="ARBA00004141"/>
    </source>
</evidence>
<evidence type="ECO:0000256" key="7">
    <source>
        <dbReference type="SAM" id="Phobius"/>
    </source>
</evidence>
<dbReference type="NCBIfam" id="TIGR03025">
    <property type="entry name" value="EPS_sugtrans"/>
    <property type="match status" value="1"/>
</dbReference>
<feature type="transmembrane region" description="Helical" evidence="7">
    <location>
        <begin position="156"/>
        <end position="175"/>
    </location>
</feature>
<dbReference type="InterPro" id="IPR017475">
    <property type="entry name" value="EPS_sugar_tfrase"/>
</dbReference>
<sequence>MTGVDMGSMSTSAAAPVADTGAVIGADTGAVRTQVQTTVSPGRVPRQPLALLWFQRLVTGIVAGDVVAIVAALSIASLVRFGAPDWTAQSTAAYGVAAACVAGVWLVALWAAKSRAKRIIGEGLTEYQRVTNATLIAFGCVAIFCYVGQIDFARGYVAVAMPLGWALLLGNRLIWRKVLMELRRDGRALTGAMVVGAPVDVDRTVQELNGNIIAGYRPVAISLTASSTEVPREVWERLSHLPRVEFDDVVEATRGSRTRALMIAGDLPGGRDRIRSLGWELENSKAELILVSRLTDVAGPRIHLRPVSGLPMVHVQLPQYSGFTHSLKRVFDIVATSLGLIVLAPVFAVIALLVRVGDGGPALFRQTRVGVGGSTFTMLKFRSMVTDAERQRAQLEASNDGNGVLFKLKDDPRITRVGGVLRRFSLDELPQLWNVLRGDMSLVGPRPPLPSEVREYEGSETRRLLSKPGITGLWQVSGRSDLSWEESVRLDLYYVENWSFTGDLILILRTVVQLFKHDGAY</sequence>
<reference evidence="9 10" key="1">
    <citation type="submission" date="2015-02" db="EMBL/GenBank/DDBJ databases">
        <title>Draft genome sequences of ten Microbacterium spp. with emphasis on heavy metal contaminated environments.</title>
        <authorList>
            <person name="Corretto E."/>
        </authorList>
    </citation>
    <scope>NUCLEOTIDE SEQUENCE [LARGE SCALE GENOMIC DNA]</scope>
    <source>
        <strain evidence="9 10">DSM 12510</strain>
    </source>
</reference>
<dbReference type="Pfam" id="PF02397">
    <property type="entry name" value="Bac_transf"/>
    <property type="match status" value="1"/>
</dbReference>
<gene>
    <name evidence="9" type="primary">epsL_2</name>
    <name evidence="9" type="ORF">RS81_02738</name>
</gene>
<dbReference type="EMBL" id="JYIZ01000055">
    <property type="protein sequence ID" value="KJL38464.1"/>
    <property type="molecule type" value="Genomic_DNA"/>
</dbReference>
<feature type="transmembrane region" description="Helical" evidence="7">
    <location>
        <begin position="57"/>
        <end position="79"/>
    </location>
</feature>
<evidence type="ECO:0000256" key="3">
    <source>
        <dbReference type="ARBA" id="ARBA00022679"/>
    </source>
</evidence>
<feature type="transmembrane region" description="Helical" evidence="7">
    <location>
        <begin position="91"/>
        <end position="112"/>
    </location>
</feature>
<evidence type="ECO:0000256" key="6">
    <source>
        <dbReference type="ARBA" id="ARBA00023136"/>
    </source>
</evidence>
<feature type="domain" description="Bacterial sugar transferase" evidence="8">
    <location>
        <begin position="328"/>
        <end position="515"/>
    </location>
</feature>
<evidence type="ECO:0000256" key="2">
    <source>
        <dbReference type="ARBA" id="ARBA00006464"/>
    </source>
</evidence>
<evidence type="ECO:0000313" key="9">
    <source>
        <dbReference type="EMBL" id="KJL38464.1"/>
    </source>
</evidence>
<keyword evidence="4 7" id="KW-0812">Transmembrane</keyword>